<name>A0A0F9ET90_9ZZZZ</name>
<sequence length="55" mass="6034">MYAPGCGHIHMLGTYLSCSNCRTPRLAKRGLVETQNGLVPIWYLGCECPKPKGVL</sequence>
<organism evidence="1">
    <name type="scientific">marine sediment metagenome</name>
    <dbReference type="NCBI Taxonomy" id="412755"/>
    <lineage>
        <taxon>unclassified sequences</taxon>
        <taxon>metagenomes</taxon>
        <taxon>ecological metagenomes</taxon>
    </lineage>
</organism>
<protein>
    <submittedName>
        <fullName evidence="1">Uncharacterized protein</fullName>
    </submittedName>
</protein>
<accession>A0A0F9ET90</accession>
<evidence type="ECO:0000313" key="1">
    <source>
        <dbReference type="EMBL" id="KKL69491.1"/>
    </source>
</evidence>
<dbReference type="EMBL" id="LAZR01026194">
    <property type="protein sequence ID" value="KKL69491.1"/>
    <property type="molecule type" value="Genomic_DNA"/>
</dbReference>
<proteinExistence type="predicted"/>
<comment type="caution">
    <text evidence="1">The sequence shown here is derived from an EMBL/GenBank/DDBJ whole genome shotgun (WGS) entry which is preliminary data.</text>
</comment>
<reference evidence="1" key="1">
    <citation type="journal article" date="2015" name="Nature">
        <title>Complex archaea that bridge the gap between prokaryotes and eukaryotes.</title>
        <authorList>
            <person name="Spang A."/>
            <person name="Saw J.H."/>
            <person name="Jorgensen S.L."/>
            <person name="Zaremba-Niedzwiedzka K."/>
            <person name="Martijn J."/>
            <person name="Lind A.E."/>
            <person name="van Eijk R."/>
            <person name="Schleper C."/>
            <person name="Guy L."/>
            <person name="Ettema T.J."/>
        </authorList>
    </citation>
    <scope>NUCLEOTIDE SEQUENCE</scope>
</reference>
<dbReference type="AlphaFoldDB" id="A0A0F9ET90"/>
<gene>
    <name evidence="1" type="ORF">LCGC14_2114470</name>
</gene>